<dbReference type="PROSITE" id="PS51918">
    <property type="entry name" value="RADICAL_SAM"/>
    <property type="match status" value="1"/>
</dbReference>
<keyword evidence="1" id="KW-0949">S-adenosyl-L-methionine</keyword>
<dbReference type="GO" id="GO:0046872">
    <property type="term" value="F:metal ion binding"/>
    <property type="evidence" value="ECO:0007669"/>
    <property type="project" value="UniProtKB-KW"/>
</dbReference>
<dbReference type="InterPro" id="IPR050377">
    <property type="entry name" value="Radical_SAM_PqqE_MftC-like"/>
</dbReference>
<accession>A0A511R670</accession>
<name>A0A511R670_9DEIN</name>
<evidence type="ECO:0000313" key="7">
    <source>
        <dbReference type="Proteomes" id="UP000321197"/>
    </source>
</evidence>
<keyword evidence="4" id="KW-0411">Iron-sulfur</keyword>
<evidence type="ECO:0000256" key="3">
    <source>
        <dbReference type="ARBA" id="ARBA00023004"/>
    </source>
</evidence>
<dbReference type="AlphaFoldDB" id="A0A511R670"/>
<proteinExistence type="predicted"/>
<dbReference type="SFLD" id="SFLDG01386">
    <property type="entry name" value="main_SPASM_domain-containing"/>
    <property type="match status" value="1"/>
</dbReference>
<dbReference type="PANTHER" id="PTHR11228:SF7">
    <property type="entry name" value="PQQA PEPTIDE CYCLASE"/>
    <property type="match status" value="1"/>
</dbReference>
<dbReference type="InterPro" id="IPR058240">
    <property type="entry name" value="rSAM_sf"/>
</dbReference>
<dbReference type="SUPFAM" id="SSF102114">
    <property type="entry name" value="Radical SAM enzymes"/>
    <property type="match status" value="1"/>
</dbReference>
<reference evidence="6 7" key="1">
    <citation type="submission" date="2019-07" db="EMBL/GenBank/DDBJ databases">
        <title>Whole genome shotgun sequence of Meiothermus hypogaeus NBRC 106114.</title>
        <authorList>
            <person name="Hosoyama A."/>
            <person name="Uohara A."/>
            <person name="Ohji S."/>
            <person name="Ichikawa N."/>
        </authorList>
    </citation>
    <scope>NUCLEOTIDE SEQUENCE [LARGE SCALE GENOMIC DNA]</scope>
    <source>
        <strain evidence="6 7">NBRC 106114</strain>
    </source>
</reference>
<keyword evidence="3" id="KW-0408">Iron</keyword>
<dbReference type="SFLD" id="SFLDG01067">
    <property type="entry name" value="SPASM/twitch_domain_containing"/>
    <property type="match status" value="1"/>
</dbReference>
<feature type="domain" description="Radical SAM core" evidence="5">
    <location>
        <begin position="11"/>
        <end position="231"/>
    </location>
</feature>
<dbReference type="Gene3D" id="3.20.20.70">
    <property type="entry name" value="Aldolase class I"/>
    <property type="match status" value="1"/>
</dbReference>
<sequence>MNNEVVMDEVLYYPELVRLDATWRCNLRCKHCQTGMFREPGSHYSDLSTEELEELFKQLSRLGTKQVGFLGGEPLLRHDLVSLARTLHSLGIRPSITSNGWLINDRIAYVLTQEVPVDIAVSLDGPDHSRHDNIRGKGSFERAVKALQRLVNYRGRSRTVLIGISAVIHRYCQTNVIEYLDLANELGVDYMVMAIVHPVGTAKQYWDELSIDQGQVLPLARTILKHFQSGKFSFSLRLNFTYSRYA</sequence>
<gene>
    <name evidence="6" type="ORF">MHY01S_32700</name>
</gene>
<organism evidence="6 7">
    <name type="scientific">Meiothermus hypogaeus NBRC 106114</name>
    <dbReference type="NCBI Taxonomy" id="1227553"/>
    <lineage>
        <taxon>Bacteria</taxon>
        <taxon>Thermotogati</taxon>
        <taxon>Deinococcota</taxon>
        <taxon>Deinococci</taxon>
        <taxon>Thermales</taxon>
        <taxon>Thermaceae</taxon>
        <taxon>Meiothermus</taxon>
    </lineage>
</organism>
<dbReference type="InterPro" id="IPR007197">
    <property type="entry name" value="rSAM"/>
</dbReference>
<evidence type="ECO:0000313" key="6">
    <source>
        <dbReference type="EMBL" id="GEM85104.1"/>
    </source>
</evidence>
<dbReference type="Pfam" id="PF04055">
    <property type="entry name" value="Radical_SAM"/>
    <property type="match status" value="1"/>
</dbReference>
<dbReference type="GO" id="GO:0003824">
    <property type="term" value="F:catalytic activity"/>
    <property type="evidence" value="ECO:0007669"/>
    <property type="project" value="InterPro"/>
</dbReference>
<evidence type="ECO:0000256" key="2">
    <source>
        <dbReference type="ARBA" id="ARBA00022723"/>
    </source>
</evidence>
<dbReference type="Proteomes" id="UP000321197">
    <property type="component" value="Unassembled WGS sequence"/>
</dbReference>
<dbReference type="EMBL" id="BJXL01000174">
    <property type="protein sequence ID" value="GEM85104.1"/>
    <property type="molecule type" value="Genomic_DNA"/>
</dbReference>
<dbReference type="OrthoDB" id="9782387at2"/>
<evidence type="ECO:0000259" key="5">
    <source>
        <dbReference type="PROSITE" id="PS51918"/>
    </source>
</evidence>
<dbReference type="PANTHER" id="PTHR11228">
    <property type="entry name" value="RADICAL SAM DOMAIN PROTEIN"/>
    <property type="match status" value="1"/>
</dbReference>
<evidence type="ECO:0000256" key="4">
    <source>
        <dbReference type="ARBA" id="ARBA00023014"/>
    </source>
</evidence>
<keyword evidence="2" id="KW-0479">Metal-binding</keyword>
<dbReference type="GO" id="GO:0051536">
    <property type="term" value="F:iron-sulfur cluster binding"/>
    <property type="evidence" value="ECO:0007669"/>
    <property type="project" value="UniProtKB-KW"/>
</dbReference>
<protein>
    <recommendedName>
        <fullName evidence="5">Radical SAM core domain-containing protein</fullName>
    </recommendedName>
</protein>
<dbReference type="CDD" id="cd01335">
    <property type="entry name" value="Radical_SAM"/>
    <property type="match status" value="1"/>
</dbReference>
<comment type="caution">
    <text evidence="6">The sequence shown here is derived from an EMBL/GenBank/DDBJ whole genome shotgun (WGS) entry which is preliminary data.</text>
</comment>
<dbReference type="SFLD" id="SFLDS00029">
    <property type="entry name" value="Radical_SAM"/>
    <property type="match status" value="1"/>
</dbReference>
<dbReference type="InterPro" id="IPR013785">
    <property type="entry name" value="Aldolase_TIM"/>
</dbReference>
<evidence type="ECO:0000256" key="1">
    <source>
        <dbReference type="ARBA" id="ARBA00022691"/>
    </source>
</evidence>